<dbReference type="OrthoDB" id="9805629at2"/>
<evidence type="ECO:0000256" key="6">
    <source>
        <dbReference type="ARBA" id="ARBA00047942"/>
    </source>
</evidence>
<keyword evidence="3 7" id="KW-0489">Methyltransferase</keyword>
<keyword evidence="4 7" id="KW-0808">Transferase</keyword>
<evidence type="ECO:0000313" key="8">
    <source>
        <dbReference type="EMBL" id="ATG97164.1"/>
    </source>
</evidence>
<dbReference type="NCBIfam" id="TIGR00571">
    <property type="entry name" value="dam"/>
    <property type="match status" value="1"/>
</dbReference>
<dbReference type="GO" id="GO:0043565">
    <property type="term" value="F:sequence-specific DNA binding"/>
    <property type="evidence" value="ECO:0007669"/>
    <property type="project" value="TreeGrafter"/>
</dbReference>
<organism evidence="8 9">
    <name type="scientific">Mesoplasma lactucae ATCC 49193</name>
    <dbReference type="NCBI Taxonomy" id="81460"/>
    <lineage>
        <taxon>Bacteria</taxon>
        <taxon>Bacillati</taxon>
        <taxon>Mycoplasmatota</taxon>
        <taxon>Mollicutes</taxon>
        <taxon>Entomoplasmatales</taxon>
        <taxon>Entomoplasmataceae</taxon>
        <taxon>Mesoplasma</taxon>
    </lineage>
</organism>
<dbReference type="PIRSF" id="PIRSF000398">
    <property type="entry name" value="M_m6A_EcoRV"/>
    <property type="match status" value="1"/>
</dbReference>
<dbReference type="GO" id="GO:0032259">
    <property type="term" value="P:methylation"/>
    <property type="evidence" value="ECO:0007669"/>
    <property type="project" value="UniProtKB-KW"/>
</dbReference>
<dbReference type="Gene3D" id="3.40.50.150">
    <property type="entry name" value="Vaccinia Virus protein VP39"/>
    <property type="match status" value="1"/>
</dbReference>
<comment type="catalytic activity">
    <reaction evidence="6 7">
        <text>a 2'-deoxyadenosine in DNA + S-adenosyl-L-methionine = an N(6)-methyl-2'-deoxyadenosine in DNA + S-adenosyl-L-homocysteine + H(+)</text>
        <dbReference type="Rhea" id="RHEA:15197"/>
        <dbReference type="Rhea" id="RHEA-COMP:12418"/>
        <dbReference type="Rhea" id="RHEA-COMP:12419"/>
        <dbReference type="ChEBI" id="CHEBI:15378"/>
        <dbReference type="ChEBI" id="CHEBI:57856"/>
        <dbReference type="ChEBI" id="CHEBI:59789"/>
        <dbReference type="ChEBI" id="CHEBI:90615"/>
        <dbReference type="ChEBI" id="CHEBI:90616"/>
        <dbReference type="EC" id="2.1.1.72"/>
    </reaction>
</comment>
<dbReference type="GO" id="GO:1904047">
    <property type="term" value="F:S-adenosyl-L-methionine binding"/>
    <property type="evidence" value="ECO:0007669"/>
    <property type="project" value="TreeGrafter"/>
</dbReference>
<dbReference type="InterPro" id="IPR012263">
    <property type="entry name" value="M_m6A_EcoRV"/>
</dbReference>
<dbReference type="InterPro" id="IPR029063">
    <property type="entry name" value="SAM-dependent_MTases_sf"/>
</dbReference>
<sequence>MKPFVKWAGGKSKLVDEIKSRIPKDTKRLVEPFVGGGALFLSLEMPNSLINDNNKELINLYKTIRNNPKKLMNNVDKLAIEYNKSPEEFYYYLRNLDKADVIYKSFNPTFRASRVLFLNKTDFNGLYRVNANNKFNVPWGRKEKAPEIYDKKNIDEISDFLKTTTIVSKDYRKLQKDIKAGDFVYIDPPYDKLKEDTFTTYTKDDFDRANQVELKEFCDELNKKGIKFLVSNHNTEFIRDLYRDYNISIVMMARNINSNGQKRNAVEEVLISNY</sequence>
<dbReference type="PRINTS" id="PR00505">
    <property type="entry name" value="D12N6MTFRASE"/>
</dbReference>
<evidence type="ECO:0000256" key="3">
    <source>
        <dbReference type="ARBA" id="ARBA00022603"/>
    </source>
</evidence>
<dbReference type="GO" id="GO:0009307">
    <property type="term" value="P:DNA restriction-modification system"/>
    <property type="evidence" value="ECO:0007669"/>
    <property type="project" value="InterPro"/>
</dbReference>
<dbReference type="AlphaFoldDB" id="A0A291IR04"/>
<evidence type="ECO:0000256" key="4">
    <source>
        <dbReference type="ARBA" id="ARBA00022679"/>
    </source>
</evidence>
<dbReference type="GO" id="GO:0009007">
    <property type="term" value="F:site-specific DNA-methyltransferase (adenine-specific) activity"/>
    <property type="evidence" value="ECO:0007669"/>
    <property type="project" value="UniProtKB-UniRule"/>
</dbReference>
<comment type="similarity">
    <text evidence="1 7">Belongs to the N(4)/N(6)-methyltransferase family.</text>
</comment>
<dbReference type="KEGG" id="mlac:CP520_00080"/>
<dbReference type="RefSeq" id="WP_096862452.1">
    <property type="nucleotide sequence ID" value="NZ_CP023668.1"/>
</dbReference>
<name>A0A291IR04_9MOLU</name>
<dbReference type="InterPro" id="IPR023095">
    <property type="entry name" value="Ade_MeTrfase_dom_2"/>
</dbReference>
<gene>
    <name evidence="8" type="ORF">CP520_00080</name>
</gene>
<proteinExistence type="inferred from homology"/>
<dbReference type="PANTHER" id="PTHR30481:SF3">
    <property type="entry name" value="DNA ADENINE METHYLASE"/>
    <property type="match status" value="1"/>
</dbReference>
<reference evidence="8 9" key="1">
    <citation type="submission" date="2017-09" db="EMBL/GenBank/DDBJ databases">
        <title>SPAdes assembly of the Mesoplasma lactucae genome.</title>
        <authorList>
            <person name="Knight T.F."/>
            <person name="Rubinstein R."/>
            <person name="Citino T."/>
        </authorList>
    </citation>
    <scope>NUCLEOTIDE SEQUENCE [LARGE SCALE GENOMIC DNA]</scope>
    <source>
        <strain evidence="8 9">831-C4</strain>
    </source>
</reference>
<dbReference type="REBASE" id="221513">
    <property type="entry name" value="M.MlaC4ORF80P"/>
</dbReference>
<evidence type="ECO:0000256" key="2">
    <source>
        <dbReference type="ARBA" id="ARBA00011900"/>
    </source>
</evidence>
<evidence type="ECO:0000256" key="1">
    <source>
        <dbReference type="ARBA" id="ARBA00006594"/>
    </source>
</evidence>
<dbReference type="Gene3D" id="1.10.1020.10">
    <property type="entry name" value="Adenine-specific Methyltransferase, Domain 2"/>
    <property type="match status" value="1"/>
</dbReference>
<dbReference type="EC" id="2.1.1.72" evidence="2 7"/>
<dbReference type="Pfam" id="PF02086">
    <property type="entry name" value="MethyltransfD12"/>
    <property type="match status" value="1"/>
</dbReference>
<dbReference type="SUPFAM" id="SSF53335">
    <property type="entry name" value="S-adenosyl-L-methionine-dependent methyltransferases"/>
    <property type="match status" value="1"/>
</dbReference>
<evidence type="ECO:0000313" key="9">
    <source>
        <dbReference type="Proteomes" id="UP000232227"/>
    </source>
</evidence>
<dbReference type="PANTHER" id="PTHR30481">
    <property type="entry name" value="DNA ADENINE METHYLASE"/>
    <property type="match status" value="1"/>
</dbReference>
<evidence type="ECO:0000256" key="7">
    <source>
        <dbReference type="RuleBase" id="RU361257"/>
    </source>
</evidence>
<dbReference type="EMBL" id="CP023668">
    <property type="protein sequence ID" value="ATG97164.1"/>
    <property type="molecule type" value="Genomic_DNA"/>
</dbReference>
<protein>
    <recommendedName>
        <fullName evidence="2 7">Site-specific DNA-methyltransferase (adenine-specific)</fullName>
        <ecNumber evidence="2 7">2.1.1.72</ecNumber>
    </recommendedName>
</protein>
<dbReference type="GO" id="GO:0006298">
    <property type="term" value="P:mismatch repair"/>
    <property type="evidence" value="ECO:0007669"/>
    <property type="project" value="TreeGrafter"/>
</dbReference>
<dbReference type="InterPro" id="IPR002052">
    <property type="entry name" value="DNA_methylase_N6_adenine_CS"/>
</dbReference>
<dbReference type="Proteomes" id="UP000232227">
    <property type="component" value="Chromosome"/>
</dbReference>
<dbReference type="InterPro" id="IPR012327">
    <property type="entry name" value="MeTrfase_D12"/>
</dbReference>
<dbReference type="PROSITE" id="PS00092">
    <property type="entry name" value="N6_MTASE"/>
    <property type="match status" value="1"/>
</dbReference>
<accession>A0A291IR04</accession>
<keyword evidence="9" id="KW-1185">Reference proteome</keyword>
<evidence type="ECO:0000256" key="5">
    <source>
        <dbReference type="ARBA" id="ARBA00022691"/>
    </source>
</evidence>
<keyword evidence="5 7" id="KW-0949">S-adenosyl-L-methionine</keyword>